<dbReference type="InterPro" id="IPR036291">
    <property type="entry name" value="NAD(P)-bd_dom_sf"/>
</dbReference>
<dbReference type="PANTHER" id="PTHR44196:SF1">
    <property type="entry name" value="DEHYDROGENASE_REDUCTASE SDR FAMILY MEMBER 7B"/>
    <property type="match status" value="1"/>
</dbReference>
<dbReference type="GO" id="GO:0016491">
    <property type="term" value="F:oxidoreductase activity"/>
    <property type="evidence" value="ECO:0007669"/>
    <property type="project" value="UniProtKB-KW"/>
</dbReference>
<dbReference type="CDD" id="cd05233">
    <property type="entry name" value="SDR_c"/>
    <property type="match status" value="1"/>
</dbReference>
<evidence type="ECO:0000256" key="2">
    <source>
        <dbReference type="ARBA" id="ARBA00023002"/>
    </source>
</evidence>
<dbReference type="Gene3D" id="3.40.50.720">
    <property type="entry name" value="NAD(P)-binding Rossmann-like Domain"/>
    <property type="match status" value="1"/>
</dbReference>
<dbReference type="PANTHER" id="PTHR44196">
    <property type="entry name" value="DEHYDROGENASE/REDUCTASE SDR FAMILY MEMBER 7B"/>
    <property type="match status" value="1"/>
</dbReference>
<sequence length="270" mass="28809">MRKYNRQPKTIIVTGGSSGIGLELAKLLAGEAAEIVLLARNQVKLSQAKTALEALNPSLEVFTISADLSTVEGIFQAVKQVEALHLNIDSLVNNVGYGVSGLADSLDLDTVEKATVANALAPTLLTQAFLPAIVRNQGNILFMGAGAATHPMPSLVHYSASKNLIHGLVRGLRIDLKGTGVHVTEIQPGPVATNFGTSSGGSGSSQDFADNNPLKKVEITPQQCAKESLAALRANKLLHYPGRGYRFLIRLTKLVPSPLMEKLLQRFIQR</sequence>
<reference evidence="3 4" key="1">
    <citation type="submission" date="2018-06" db="EMBL/GenBank/DDBJ databases">
        <authorList>
            <consortium name="Pathogen Informatics"/>
            <person name="Doyle S."/>
        </authorList>
    </citation>
    <scope>NUCLEOTIDE SEQUENCE [LARGE SCALE GENOMIC DNA]</scope>
    <source>
        <strain evidence="4">NCTC 11391</strain>
    </source>
</reference>
<keyword evidence="4" id="KW-1185">Reference proteome</keyword>
<dbReference type="InterPro" id="IPR002347">
    <property type="entry name" value="SDR_fam"/>
</dbReference>
<dbReference type="OrthoDB" id="9803333at2"/>
<dbReference type="PRINTS" id="PR00081">
    <property type="entry name" value="GDHRDH"/>
</dbReference>
<keyword evidence="2 3" id="KW-0560">Oxidoreductase</keyword>
<dbReference type="RefSeq" id="WP_002998034.1">
    <property type="nucleotide sequence ID" value="NZ_UHFA01000002.1"/>
</dbReference>
<evidence type="ECO:0000256" key="1">
    <source>
        <dbReference type="ARBA" id="ARBA00006484"/>
    </source>
</evidence>
<dbReference type="Pfam" id="PF00106">
    <property type="entry name" value="adh_short"/>
    <property type="match status" value="1"/>
</dbReference>
<dbReference type="AlphaFoldDB" id="A0A380JE17"/>
<evidence type="ECO:0000313" key="3">
    <source>
        <dbReference type="EMBL" id="SUN36262.1"/>
    </source>
</evidence>
<gene>
    <name evidence="3" type="primary">ydfG_1</name>
    <name evidence="3" type="ORF">NCTC11391_01307</name>
</gene>
<protein>
    <submittedName>
        <fullName evidence="3">Putative oxidoreductase</fullName>
        <ecNumber evidence="3">1.1.1.-</ecNumber>
    </submittedName>
</protein>
<accession>A0A380JE17</accession>
<organism evidence="3 4">
    <name type="scientific">Streptococcus downei MFe28</name>
    <dbReference type="NCBI Taxonomy" id="764290"/>
    <lineage>
        <taxon>Bacteria</taxon>
        <taxon>Bacillati</taxon>
        <taxon>Bacillota</taxon>
        <taxon>Bacilli</taxon>
        <taxon>Lactobacillales</taxon>
        <taxon>Streptococcaceae</taxon>
        <taxon>Streptococcus</taxon>
    </lineage>
</organism>
<dbReference type="Proteomes" id="UP000254082">
    <property type="component" value="Unassembled WGS sequence"/>
</dbReference>
<evidence type="ECO:0000313" key="4">
    <source>
        <dbReference type="Proteomes" id="UP000254082"/>
    </source>
</evidence>
<dbReference type="GO" id="GO:0016020">
    <property type="term" value="C:membrane"/>
    <property type="evidence" value="ECO:0007669"/>
    <property type="project" value="TreeGrafter"/>
</dbReference>
<dbReference type="SUPFAM" id="SSF51735">
    <property type="entry name" value="NAD(P)-binding Rossmann-fold domains"/>
    <property type="match status" value="1"/>
</dbReference>
<name>A0A380JE17_STRDO</name>
<comment type="similarity">
    <text evidence="1">Belongs to the short-chain dehydrogenases/reductases (SDR) family.</text>
</comment>
<dbReference type="EC" id="1.1.1.-" evidence="3"/>
<dbReference type="EMBL" id="UHFA01000002">
    <property type="protein sequence ID" value="SUN36262.1"/>
    <property type="molecule type" value="Genomic_DNA"/>
</dbReference>
<proteinExistence type="inferred from homology"/>